<feature type="region of interest" description="Disordered" evidence="3">
    <location>
        <begin position="267"/>
        <end position="295"/>
    </location>
</feature>
<sequence length="310" mass="35787">TLDLSGNNFATLPNLKKLSQLYYLKINHCKRLKYLPELPSQIDYPSQIVHLPEESVLTFRDAGIYIFNCPELVEREDCTSIGYSWMIQNVQAQYEHLDDPLMEFSLIQSVTPGSEIPRWFNNQYVSTASLIIIDSYPVMHDQNWIGVACCAVIAVSNKTVLAMDFSKLIPFCFNIPVNFHGDPEVVSDESDHMWLFFLSRRRLIRRPFQCGTAYLGSLHVEYNKTSKRPGFHVEVKKYGYRWLYKHDLELPNGNLLTRKRKILAIEQNEGRNKGKRSEGRISAKRRKDAAKPSPENTIQLLQNQFANLGL</sequence>
<dbReference type="InterPro" id="IPR045344">
    <property type="entry name" value="C-JID"/>
</dbReference>
<evidence type="ECO:0000256" key="1">
    <source>
        <dbReference type="ARBA" id="ARBA00022614"/>
    </source>
</evidence>
<evidence type="ECO:0000313" key="6">
    <source>
        <dbReference type="Proteomes" id="UP000257109"/>
    </source>
</evidence>
<keyword evidence="6" id="KW-1185">Reference proteome</keyword>
<dbReference type="Proteomes" id="UP000257109">
    <property type="component" value="Unassembled WGS sequence"/>
</dbReference>
<feature type="domain" description="C-JID" evidence="4">
    <location>
        <begin position="112"/>
        <end position="249"/>
    </location>
</feature>
<evidence type="ECO:0000313" key="5">
    <source>
        <dbReference type="EMBL" id="RDY05075.1"/>
    </source>
</evidence>
<evidence type="ECO:0000256" key="2">
    <source>
        <dbReference type="ARBA" id="ARBA00022737"/>
    </source>
</evidence>
<feature type="non-terminal residue" evidence="5">
    <location>
        <position position="310"/>
    </location>
</feature>
<evidence type="ECO:0000259" key="4">
    <source>
        <dbReference type="Pfam" id="PF20160"/>
    </source>
</evidence>
<feature type="non-terminal residue" evidence="5">
    <location>
        <position position="1"/>
    </location>
</feature>
<dbReference type="Gene3D" id="3.80.10.10">
    <property type="entry name" value="Ribonuclease Inhibitor"/>
    <property type="match status" value="1"/>
</dbReference>
<protein>
    <recommendedName>
        <fullName evidence="4">C-JID domain-containing protein</fullName>
    </recommendedName>
</protein>
<gene>
    <name evidence="5" type="ORF">CR513_11126</name>
</gene>
<dbReference type="AlphaFoldDB" id="A0A371HQK9"/>
<dbReference type="Pfam" id="PF20160">
    <property type="entry name" value="C-JID"/>
    <property type="match status" value="1"/>
</dbReference>
<proteinExistence type="predicted"/>
<evidence type="ECO:0000256" key="3">
    <source>
        <dbReference type="SAM" id="MobiDB-lite"/>
    </source>
</evidence>
<dbReference type="InterPro" id="IPR001611">
    <property type="entry name" value="Leu-rich_rpt"/>
</dbReference>
<keyword evidence="2" id="KW-0677">Repeat</keyword>
<name>A0A371HQK9_MUCPR</name>
<dbReference type="PROSITE" id="PS51450">
    <property type="entry name" value="LRR"/>
    <property type="match status" value="1"/>
</dbReference>
<accession>A0A371HQK9</accession>
<dbReference type="InterPro" id="IPR032675">
    <property type="entry name" value="LRR_dom_sf"/>
</dbReference>
<comment type="caution">
    <text evidence="5">The sequence shown here is derived from an EMBL/GenBank/DDBJ whole genome shotgun (WGS) entry which is preliminary data.</text>
</comment>
<feature type="compositionally biased region" description="Basic and acidic residues" evidence="3">
    <location>
        <begin position="268"/>
        <end position="281"/>
    </location>
</feature>
<keyword evidence="1" id="KW-0433">Leucine-rich repeat</keyword>
<organism evidence="5 6">
    <name type="scientific">Mucuna pruriens</name>
    <name type="common">Velvet bean</name>
    <name type="synonym">Dolichos pruriens</name>
    <dbReference type="NCBI Taxonomy" id="157652"/>
    <lineage>
        <taxon>Eukaryota</taxon>
        <taxon>Viridiplantae</taxon>
        <taxon>Streptophyta</taxon>
        <taxon>Embryophyta</taxon>
        <taxon>Tracheophyta</taxon>
        <taxon>Spermatophyta</taxon>
        <taxon>Magnoliopsida</taxon>
        <taxon>eudicotyledons</taxon>
        <taxon>Gunneridae</taxon>
        <taxon>Pentapetalae</taxon>
        <taxon>rosids</taxon>
        <taxon>fabids</taxon>
        <taxon>Fabales</taxon>
        <taxon>Fabaceae</taxon>
        <taxon>Papilionoideae</taxon>
        <taxon>50 kb inversion clade</taxon>
        <taxon>NPAAA clade</taxon>
        <taxon>indigoferoid/millettioid clade</taxon>
        <taxon>Phaseoleae</taxon>
        <taxon>Mucuna</taxon>
    </lineage>
</organism>
<dbReference type="EMBL" id="QJKJ01001950">
    <property type="protein sequence ID" value="RDY05075.1"/>
    <property type="molecule type" value="Genomic_DNA"/>
</dbReference>
<dbReference type="OrthoDB" id="1427001at2759"/>
<reference evidence="5" key="1">
    <citation type="submission" date="2018-05" db="EMBL/GenBank/DDBJ databases">
        <title>Draft genome of Mucuna pruriens seed.</title>
        <authorList>
            <person name="Nnadi N.E."/>
            <person name="Vos R."/>
            <person name="Hasami M.H."/>
            <person name="Devisetty U.K."/>
            <person name="Aguiy J.C."/>
        </authorList>
    </citation>
    <scope>NUCLEOTIDE SEQUENCE [LARGE SCALE GENOMIC DNA]</scope>
    <source>
        <strain evidence="5">JCA_2017</strain>
    </source>
</reference>
<dbReference type="SUPFAM" id="SSF52058">
    <property type="entry name" value="L domain-like"/>
    <property type="match status" value="1"/>
</dbReference>